<dbReference type="Pfam" id="PF12802">
    <property type="entry name" value="MarR_2"/>
    <property type="match status" value="1"/>
</dbReference>
<dbReference type="OrthoDB" id="9792628at2"/>
<dbReference type="PIRSF" id="PIRSF006707">
    <property type="entry name" value="MJ1563"/>
    <property type="match status" value="1"/>
</dbReference>
<feature type="domain" description="HTH marR-type" evidence="5">
    <location>
        <begin position="33"/>
        <end position="85"/>
    </location>
</feature>
<dbReference type="RefSeq" id="WP_022969936.1">
    <property type="nucleotide sequence ID" value="NZ_ATVD01000004.1"/>
</dbReference>
<dbReference type="SUPFAM" id="SSF46785">
    <property type="entry name" value="Winged helix' DNA-binding domain"/>
    <property type="match status" value="1"/>
</dbReference>
<evidence type="ECO:0000256" key="4">
    <source>
        <dbReference type="PIRNR" id="PIRNR006707"/>
    </source>
</evidence>
<gene>
    <name evidence="6" type="ORF">N789_11940</name>
</gene>
<dbReference type="InterPro" id="IPR036390">
    <property type="entry name" value="WH_DNA-bd_sf"/>
</dbReference>
<keyword evidence="1 4" id="KW-0805">Transcription regulation</keyword>
<dbReference type="AlphaFoldDB" id="A0A091BEL2"/>
<reference evidence="6 7" key="1">
    <citation type="submission" date="2013-09" db="EMBL/GenBank/DDBJ databases">
        <title>Genome sequencing of Arenimonas oryziterrae.</title>
        <authorList>
            <person name="Chen F."/>
            <person name="Wang G."/>
        </authorList>
    </citation>
    <scope>NUCLEOTIDE SEQUENCE [LARGE SCALE GENOMIC DNA]</scope>
    <source>
        <strain evidence="6 7">YC6267</strain>
    </source>
</reference>
<protein>
    <recommendedName>
        <fullName evidence="4">HTH-type transcriptional regulator</fullName>
    </recommendedName>
</protein>
<dbReference type="PATRIC" id="fig|1121015.4.peg.1861"/>
<dbReference type="eggNOG" id="COG1510">
    <property type="taxonomic scope" value="Bacteria"/>
</dbReference>
<dbReference type="InterPro" id="IPR036388">
    <property type="entry name" value="WH-like_DNA-bd_sf"/>
</dbReference>
<dbReference type="PANTHER" id="PTHR38465:SF1">
    <property type="entry name" value="HTH-TYPE TRANSCRIPTIONAL REGULATOR MJ1563-RELATED"/>
    <property type="match status" value="1"/>
</dbReference>
<dbReference type="PANTHER" id="PTHR38465">
    <property type="entry name" value="HTH-TYPE TRANSCRIPTIONAL REGULATOR MJ1563-RELATED"/>
    <property type="match status" value="1"/>
</dbReference>
<organism evidence="6 7">
    <name type="scientific">Arenimonas oryziterrae DSM 21050 = YC6267</name>
    <dbReference type="NCBI Taxonomy" id="1121015"/>
    <lineage>
        <taxon>Bacteria</taxon>
        <taxon>Pseudomonadati</taxon>
        <taxon>Pseudomonadota</taxon>
        <taxon>Gammaproteobacteria</taxon>
        <taxon>Lysobacterales</taxon>
        <taxon>Lysobacteraceae</taxon>
        <taxon>Arenimonas</taxon>
    </lineage>
</organism>
<keyword evidence="3 4" id="KW-0804">Transcription</keyword>
<keyword evidence="2 4" id="KW-0238">DNA-binding</keyword>
<evidence type="ECO:0000259" key="5">
    <source>
        <dbReference type="Pfam" id="PF12802"/>
    </source>
</evidence>
<dbReference type="GO" id="GO:0003700">
    <property type="term" value="F:DNA-binding transcription factor activity"/>
    <property type="evidence" value="ECO:0007669"/>
    <property type="project" value="InterPro"/>
</dbReference>
<evidence type="ECO:0000313" key="7">
    <source>
        <dbReference type="Proteomes" id="UP000029385"/>
    </source>
</evidence>
<dbReference type="Gene3D" id="1.10.10.10">
    <property type="entry name" value="Winged helix-like DNA-binding domain superfamily/Winged helix DNA-binding domain"/>
    <property type="match status" value="1"/>
</dbReference>
<dbReference type="InterPro" id="IPR000835">
    <property type="entry name" value="HTH_MarR-typ"/>
</dbReference>
<dbReference type="InterPro" id="IPR052362">
    <property type="entry name" value="HTH-GbsR_regulator"/>
</dbReference>
<sequence>MDTPDTDTPTADRLTPVSRRFVLHWGEMGSRWGVNRTVAQIHALLFLSGRPMHAEEIADILVVARSNVSNSLKELLNYNLVRVVHLLGERRDHYDTSKDVWELFRTVTRERKAREFDPTVAVLKDCVADAAFAQEDRDAQTRIRETLALMTTMSAWGEEMLRLEPATLMKVMKLGSRIQKLLRDGENK</sequence>
<dbReference type="GO" id="GO:0003677">
    <property type="term" value="F:DNA binding"/>
    <property type="evidence" value="ECO:0007669"/>
    <property type="project" value="UniProtKB-UniRule"/>
</dbReference>
<comment type="similarity">
    <text evidence="4">Belongs to the GbsR family.</text>
</comment>
<evidence type="ECO:0000313" key="6">
    <source>
        <dbReference type="EMBL" id="KFN42835.1"/>
    </source>
</evidence>
<comment type="caution">
    <text evidence="6">The sequence shown here is derived from an EMBL/GenBank/DDBJ whole genome shotgun (WGS) entry which is preliminary data.</text>
</comment>
<evidence type="ECO:0000256" key="3">
    <source>
        <dbReference type="ARBA" id="ARBA00023163"/>
    </source>
</evidence>
<dbReference type="InterPro" id="IPR026282">
    <property type="entry name" value="MJ1563"/>
</dbReference>
<evidence type="ECO:0000256" key="2">
    <source>
        <dbReference type="ARBA" id="ARBA00023125"/>
    </source>
</evidence>
<evidence type="ECO:0000256" key="1">
    <source>
        <dbReference type="ARBA" id="ARBA00023015"/>
    </source>
</evidence>
<keyword evidence="7" id="KW-1185">Reference proteome</keyword>
<dbReference type="Proteomes" id="UP000029385">
    <property type="component" value="Unassembled WGS sequence"/>
</dbReference>
<accession>A0A091BEL2</accession>
<name>A0A091BEL2_9GAMM</name>
<dbReference type="STRING" id="1121015.GCA_000420545_02334"/>
<dbReference type="EMBL" id="AVCI01000007">
    <property type="protein sequence ID" value="KFN42835.1"/>
    <property type="molecule type" value="Genomic_DNA"/>
</dbReference>
<proteinExistence type="inferred from homology"/>